<feature type="compositionally biased region" description="Polar residues" evidence="2">
    <location>
        <begin position="33"/>
        <end position="114"/>
    </location>
</feature>
<proteinExistence type="inferred from homology"/>
<evidence type="ECO:0000256" key="1">
    <source>
        <dbReference type="ARBA" id="ARBA00010402"/>
    </source>
</evidence>
<evidence type="ECO:0000256" key="2">
    <source>
        <dbReference type="SAM" id="MobiDB-lite"/>
    </source>
</evidence>
<feature type="non-terminal residue" evidence="3">
    <location>
        <position position="1"/>
    </location>
</feature>
<dbReference type="OrthoDB" id="21471at2759"/>
<feature type="compositionally biased region" description="Polar residues" evidence="2">
    <location>
        <begin position="385"/>
        <end position="394"/>
    </location>
</feature>
<comment type="similarity">
    <text evidence="1">Belongs to the SIP5 family.</text>
</comment>
<dbReference type="STRING" id="133383.A0A1R0GS11"/>
<dbReference type="InterPro" id="IPR039301">
    <property type="entry name" value="Sip5/DA2"/>
</dbReference>
<name>A0A1R0GS11_9FUNG</name>
<feature type="compositionally biased region" description="Polar residues" evidence="2">
    <location>
        <begin position="1"/>
        <end position="10"/>
    </location>
</feature>
<sequence length="526" mass="57843">RSFDSITSPLHVSKSQKHVSTIGSSSSSSASSQKHVSINDSASSSQKHVSINDSASSQKHVSINDSASFQKHVSINDSASSQKHVSINDSVNSQERTSADDSNQSQDLASTTDSIPPPKHVSTNESAPAQAPPIAISADPIRRFHSRSQSDATALKTGFSSIKHTESSKRSFLSKIKKGLATTDHPPSSSSDSFYSQSNESLHSSSFKFPSSGSPIPTPPAHSRSPDLRKGHPAIEDKLIKDLSRCIIECPICFLYYPKNINYSSCCHQPICSECFIQFKRTEHNPNPVEYVFFTTTTITTPSSSFYLSSFFFFFEPYPNFFLFLFFFRCPFCLAANFGIYYSPPSVTMPNPGFKKHTARGKSVSHIVPPSIKNVQSGGHKRSYSTHPHSQSKVSCDDIRPNMVKQIERMKKEQNDLIRRRELIVTSLGQVPLTSTPILAVAPNQLNPSSTSNPAGVPAQNVRVTERGRELLREYRQGGGMSLDDFLLQEAITLSRESFMLQNISGMIEPAESPATQPLENSNPIS</sequence>
<gene>
    <name evidence="3" type="ORF">AYI68_g6241</name>
</gene>
<dbReference type="PANTHER" id="PTHR31315">
    <property type="entry name" value="PROTEIN SIP5"/>
    <property type="match status" value="1"/>
</dbReference>
<feature type="region of interest" description="Disordered" evidence="2">
    <location>
        <begin position="373"/>
        <end position="395"/>
    </location>
</feature>
<organism evidence="3 4">
    <name type="scientific">Smittium mucronatum</name>
    <dbReference type="NCBI Taxonomy" id="133383"/>
    <lineage>
        <taxon>Eukaryota</taxon>
        <taxon>Fungi</taxon>
        <taxon>Fungi incertae sedis</taxon>
        <taxon>Zoopagomycota</taxon>
        <taxon>Kickxellomycotina</taxon>
        <taxon>Harpellomycetes</taxon>
        <taxon>Harpellales</taxon>
        <taxon>Legeriomycetaceae</taxon>
        <taxon>Smittium</taxon>
    </lineage>
</organism>
<evidence type="ECO:0000313" key="4">
    <source>
        <dbReference type="Proteomes" id="UP000187455"/>
    </source>
</evidence>
<protein>
    <submittedName>
        <fullName evidence="3">Protein sip5</fullName>
    </submittedName>
</protein>
<accession>A0A1R0GS11</accession>
<comment type="caution">
    <text evidence="3">The sequence shown here is derived from an EMBL/GenBank/DDBJ whole genome shotgun (WGS) entry which is preliminary data.</text>
</comment>
<feature type="region of interest" description="Disordered" evidence="2">
    <location>
        <begin position="205"/>
        <end position="230"/>
    </location>
</feature>
<keyword evidence="4" id="KW-1185">Reference proteome</keyword>
<dbReference type="AlphaFoldDB" id="A0A1R0GS11"/>
<dbReference type="PANTHER" id="PTHR31315:SF1">
    <property type="entry name" value="PROTEIN SIP5"/>
    <property type="match status" value="1"/>
</dbReference>
<dbReference type="GO" id="GO:0005737">
    <property type="term" value="C:cytoplasm"/>
    <property type="evidence" value="ECO:0007669"/>
    <property type="project" value="TreeGrafter"/>
</dbReference>
<reference evidence="3 4" key="1">
    <citation type="journal article" date="2016" name="Mol. Biol. Evol.">
        <title>Genome-Wide Survey of Gut Fungi (Harpellales) Reveals the First Horizontally Transferred Ubiquitin Gene from a Mosquito Host.</title>
        <authorList>
            <person name="Wang Y."/>
            <person name="White M.M."/>
            <person name="Kvist S."/>
            <person name="Moncalvo J.M."/>
        </authorList>
    </citation>
    <scope>NUCLEOTIDE SEQUENCE [LARGE SCALE GENOMIC DNA]</scope>
    <source>
        <strain evidence="3 4">ALG-7-W6</strain>
    </source>
</reference>
<feature type="compositionally biased region" description="Low complexity" evidence="2">
    <location>
        <begin position="205"/>
        <end position="215"/>
    </location>
</feature>
<dbReference type="Proteomes" id="UP000187455">
    <property type="component" value="Unassembled WGS sequence"/>
</dbReference>
<evidence type="ECO:0000313" key="3">
    <source>
        <dbReference type="EMBL" id="OLY79683.1"/>
    </source>
</evidence>
<feature type="region of interest" description="Disordered" evidence="2">
    <location>
        <begin position="1"/>
        <end position="132"/>
    </location>
</feature>
<dbReference type="EMBL" id="LSSL01004184">
    <property type="protein sequence ID" value="OLY79683.1"/>
    <property type="molecule type" value="Genomic_DNA"/>
</dbReference>